<evidence type="ECO:0000256" key="1">
    <source>
        <dbReference type="SAM" id="Coils"/>
    </source>
</evidence>
<proteinExistence type="predicted"/>
<dbReference type="GO" id="GO:0032259">
    <property type="term" value="P:methylation"/>
    <property type="evidence" value="ECO:0007669"/>
    <property type="project" value="UniProtKB-KW"/>
</dbReference>
<keyword evidence="2" id="KW-0489">Methyltransferase</keyword>
<reference evidence="2 3" key="1">
    <citation type="submission" date="2016-10" db="EMBL/GenBank/DDBJ databases">
        <authorList>
            <person name="de Groot N.N."/>
        </authorList>
    </citation>
    <scope>NUCLEOTIDE SEQUENCE [LARGE SCALE GENOMIC DNA]</scope>
    <source>
        <strain evidence="2 3">CGMCC 1.7056</strain>
    </source>
</reference>
<sequence length="363" mass="40902">MNKRALGGQAQRERRAARRAQFLELYDFSQGTGLEVGPLDAGVADETIDDVRYVDVFDQDGIRDHYREDASVVLELVPHIDFPLYLDGEVRTLAEAAAPGGPYDWVIASHVIEHVPDLIGWLRQLAVVTADGARLLLAVPDRRYCFDLHRPPTTVGQILTAYEEKHTAPSVRAVYDFFSSVVGVDTAALWRQRRPAGRASRIHDRSYTMRQVERARAGEYVDCHVWTFTPQAFAEQIKELRGLGLCDWYVERLEPVIGSVEFLAVLRRIPDGADPAVPLPEVESDADLPDWLLDTWTARERAQVLRRKVRALKQRNRVLADTVADLESSARMRVGTVLVAPLSGLRRRLRRPHDRERAGASNG</sequence>
<feature type="coiled-coil region" evidence="1">
    <location>
        <begin position="302"/>
        <end position="329"/>
    </location>
</feature>
<dbReference type="Pfam" id="PF13489">
    <property type="entry name" value="Methyltransf_23"/>
    <property type="match status" value="1"/>
</dbReference>
<gene>
    <name evidence="2" type="ORF">SAMN04487968_10643</name>
</gene>
<organism evidence="2 3">
    <name type="scientific">Nocardioides terrae</name>
    <dbReference type="NCBI Taxonomy" id="574651"/>
    <lineage>
        <taxon>Bacteria</taxon>
        <taxon>Bacillati</taxon>
        <taxon>Actinomycetota</taxon>
        <taxon>Actinomycetes</taxon>
        <taxon>Propionibacteriales</taxon>
        <taxon>Nocardioidaceae</taxon>
        <taxon>Nocardioides</taxon>
    </lineage>
</organism>
<name>A0A1I1IZN1_9ACTN</name>
<dbReference type="Gene3D" id="3.40.50.150">
    <property type="entry name" value="Vaccinia Virus protein VP39"/>
    <property type="match status" value="1"/>
</dbReference>
<dbReference type="GO" id="GO:0008168">
    <property type="term" value="F:methyltransferase activity"/>
    <property type="evidence" value="ECO:0007669"/>
    <property type="project" value="UniProtKB-KW"/>
</dbReference>
<protein>
    <submittedName>
        <fullName evidence="2">Methyltransferase domain-containing protein</fullName>
    </submittedName>
</protein>
<keyword evidence="2" id="KW-0808">Transferase</keyword>
<dbReference type="OrthoDB" id="210346at2"/>
<dbReference type="Proteomes" id="UP000198832">
    <property type="component" value="Unassembled WGS sequence"/>
</dbReference>
<dbReference type="AlphaFoldDB" id="A0A1I1IZN1"/>
<evidence type="ECO:0000313" key="3">
    <source>
        <dbReference type="Proteomes" id="UP000198832"/>
    </source>
</evidence>
<dbReference type="RefSeq" id="WP_091122964.1">
    <property type="nucleotide sequence ID" value="NZ_FOLB01000006.1"/>
</dbReference>
<dbReference type="SUPFAM" id="SSF53335">
    <property type="entry name" value="S-adenosyl-L-methionine-dependent methyltransferases"/>
    <property type="match status" value="1"/>
</dbReference>
<dbReference type="EMBL" id="FOLB01000006">
    <property type="protein sequence ID" value="SFC38680.1"/>
    <property type="molecule type" value="Genomic_DNA"/>
</dbReference>
<keyword evidence="3" id="KW-1185">Reference proteome</keyword>
<dbReference type="InterPro" id="IPR029063">
    <property type="entry name" value="SAM-dependent_MTases_sf"/>
</dbReference>
<keyword evidence="1" id="KW-0175">Coiled coil</keyword>
<accession>A0A1I1IZN1</accession>
<evidence type="ECO:0000313" key="2">
    <source>
        <dbReference type="EMBL" id="SFC38680.1"/>
    </source>
</evidence>
<dbReference type="STRING" id="574651.SAMN04487968_10643"/>